<dbReference type="PANTHER" id="PTHR43828:SF3">
    <property type="entry name" value="CHROMO DOMAIN-CONTAINING PROTEIN"/>
    <property type="match status" value="1"/>
</dbReference>
<dbReference type="VEuPathDB" id="FungiDB:AAP_03056"/>
<proteinExistence type="predicted"/>
<feature type="compositionally biased region" description="Polar residues" evidence="7">
    <location>
        <begin position="237"/>
        <end position="254"/>
    </location>
</feature>
<keyword evidence="4" id="KW-0040">ANK repeat</keyword>
<keyword evidence="5" id="KW-0183">Conidiation</keyword>
<dbReference type="GO" id="GO:0030435">
    <property type="term" value="P:sporulation resulting in formation of a cellular spore"/>
    <property type="evidence" value="ECO:0007669"/>
    <property type="project" value="UniProtKB-KW"/>
</dbReference>
<feature type="domain" description="HTH APSES-type" evidence="8">
    <location>
        <begin position="460"/>
        <end position="569"/>
    </location>
</feature>
<dbReference type="Pfam" id="PF13637">
    <property type="entry name" value="Ank_4"/>
    <property type="match status" value="1"/>
</dbReference>
<dbReference type="Pfam" id="PF04383">
    <property type="entry name" value="KilA-N"/>
    <property type="match status" value="1"/>
</dbReference>
<dbReference type="GO" id="GO:0003713">
    <property type="term" value="F:transcription coactivator activity"/>
    <property type="evidence" value="ECO:0007669"/>
    <property type="project" value="TreeGrafter"/>
</dbReference>
<keyword evidence="3" id="KW-0749">Sporulation</keyword>
<feature type="compositionally biased region" description="Polar residues" evidence="7">
    <location>
        <begin position="840"/>
        <end position="849"/>
    </location>
</feature>
<evidence type="ECO:0000256" key="6">
    <source>
        <dbReference type="ARBA" id="ARBA00031907"/>
    </source>
</evidence>
<dbReference type="GO" id="GO:0030907">
    <property type="term" value="C:MBF transcription complex"/>
    <property type="evidence" value="ECO:0007669"/>
    <property type="project" value="TreeGrafter"/>
</dbReference>
<feature type="region of interest" description="Disordered" evidence="7">
    <location>
        <begin position="622"/>
        <end position="672"/>
    </location>
</feature>
<evidence type="ECO:0000256" key="2">
    <source>
        <dbReference type="ARBA" id="ARBA00022737"/>
    </source>
</evidence>
<feature type="compositionally biased region" description="Polar residues" evidence="7">
    <location>
        <begin position="627"/>
        <end position="638"/>
    </location>
</feature>
<feature type="region of interest" description="Disordered" evidence="7">
    <location>
        <begin position="1043"/>
        <end position="1068"/>
    </location>
</feature>
<reference evidence="9 10" key="1">
    <citation type="journal article" date="2016" name="Genome Biol. Evol.">
        <title>Divergent and convergent evolution of fungal pathogenicity.</title>
        <authorList>
            <person name="Shang Y."/>
            <person name="Xiao G."/>
            <person name="Zheng P."/>
            <person name="Cen K."/>
            <person name="Zhan S."/>
            <person name="Wang C."/>
        </authorList>
    </citation>
    <scope>NUCLEOTIDE SEQUENCE [LARGE SCALE GENOMIC DNA]</scope>
    <source>
        <strain evidence="9 10">ARSEF 7405</strain>
    </source>
</reference>
<evidence type="ECO:0000313" key="10">
    <source>
        <dbReference type="Proteomes" id="UP000242877"/>
    </source>
</evidence>
<dbReference type="PROSITE" id="PS51299">
    <property type="entry name" value="HTH_APSES"/>
    <property type="match status" value="1"/>
</dbReference>
<organism evidence="9 10">
    <name type="scientific">Ascosphaera apis ARSEF 7405</name>
    <dbReference type="NCBI Taxonomy" id="392613"/>
    <lineage>
        <taxon>Eukaryota</taxon>
        <taxon>Fungi</taxon>
        <taxon>Dikarya</taxon>
        <taxon>Ascomycota</taxon>
        <taxon>Pezizomycotina</taxon>
        <taxon>Eurotiomycetes</taxon>
        <taxon>Eurotiomycetidae</taxon>
        <taxon>Onygenales</taxon>
        <taxon>Ascosphaeraceae</taxon>
        <taxon>Ascosphaera</taxon>
    </lineage>
</organism>
<dbReference type="InterPro" id="IPR003163">
    <property type="entry name" value="Tscrpt_reg_HTH_APSES-type"/>
</dbReference>
<feature type="compositionally biased region" description="Low complexity" evidence="7">
    <location>
        <begin position="376"/>
        <end position="391"/>
    </location>
</feature>
<evidence type="ECO:0000313" key="9">
    <source>
        <dbReference type="EMBL" id="KZZ92401.1"/>
    </source>
</evidence>
<feature type="region of interest" description="Disordered" evidence="7">
    <location>
        <begin position="1140"/>
        <end position="1178"/>
    </location>
</feature>
<feature type="compositionally biased region" description="Basic and acidic residues" evidence="7">
    <location>
        <begin position="319"/>
        <end position="340"/>
    </location>
</feature>
<dbReference type="SUPFAM" id="SSF48403">
    <property type="entry name" value="Ankyrin repeat"/>
    <property type="match status" value="1"/>
</dbReference>
<dbReference type="PANTHER" id="PTHR43828">
    <property type="entry name" value="ASPARAGINASE"/>
    <property type="match status" value="1"/>
</dbReference>
<feature type="compositionally biased region" description="Basic and acidic residues" evidence="7">
    <location>
        <begin position="110"/>
        <end position="119"/>
    </location>
</feature>
<dbReference type="InterPro" id="IPR036887">
    <property type="entry name" value="HTH_APSES_sf"/>
</dbReference>
<evidence type="ECO:0000259" key="8">
    <source>
        <dbReference type="PROSITE" id="PS51299"/>
    </source>
</evidence>
<feature type="compositionally biased region" description="Low complexity" evidence="7">
    <location>
        <begin position="146"/>
        <end position="175"/>
    </location>
</feature>
<dbReference type="EMBL" id="AZGZ01000011">
    <property type="protein sequence ID" value="KZZ92401.1"/>
    <property type="molecule type" value="Genomic_DNA"/>
</dbReference>
<dbReference type="Proteomes" id="UP000242877">
    <property type="component" value="Unassembled WGS sequence"/>
</dbReference>
<evidence type="ECO:0000256" key="7">
    <source>
        <dbReference type="SAM" id="MobiDB-lite"/>
    </source>
</evidence>
<dbReference type="InterPro" id="IPR036770">
    <property type="entry name" value="Ankyrin_rpt-contain_sf"/>
</dbReference>
<dbReference type="GO" id="GO:0003677">
    <property type="term" value="F:DNA binding"/>
    <property type="evidence" value="ECO:0007669"/>
    <property type="project" value="InterPro"/>
</dbReference>
<feature type="compositionally biased region" description="Polar residues" evidence="7">
    <location>
        <begin position="126"/>
        <end position="135"/>
    </location>
</feature>
<feature type="compositionally biased region" description="Low complexity" evidence="7">
    <location>
        <begin position="417"/>
        <end position="427"/>
    </location>
</feature>
<dbReference type="InterPro" id="IPR018004">
    <property type="entry name" value="KilA/APSES_HTH"/>
</dbReference>
<feature type="compositionally biased region" description="Low complexity" evidence="7">
    <location>
        <begin position="716"/>
        <end position="738"/>
    </location>
</feature>
<dbReference type="OrthoDB" id="6718656at2759"/>
<dbReference type="SMART" id="SM01252">
    <property type="entry name" value="KilA-N"/>
    <property type="match status" value="1"/>
</dbReference>
<dbReference type="InterPro" id="IPR051642">
    <property type="entry name" value="SWI6-like"/>
</dbReference>
<evidence type="ECO:0000256" key="3">
    <source>
        <dbReference type="ARBA" id="ARBA00022969"/>
    </source>
</evidence>
<feature type="compositionally biased region" description="Polar residues" evidence="7">
    <location>
        <begin position="660"/>
        <end position="672"/>
    </location>
</feature>
<feature type="compositionally biased region" description="Basic and acidic residues" evidence="7">
    <location>
        <begin position="429"/>
        <end position="439"/>
    </location>
</feature>
<dbReference type="Gene3D" id="3.10.260.10">
    <property type="entry name" value="Transcription regulator HTH, APSES-type DNA-binding domain"/>
    <property type="match status" value="1"/>
</dbReference>
<keyword evidence="10" id="KW-1185">Reference proteome</keyword>
<evidence type="ECO:0000256" key="4">
    <source>
        <dbReference type="ARBA" id="ARBA00023043"/>
    </source>
</evidence>
<feature type="compositionally biased region" description="Polar residues" evidence="7">
    <location>
        <begin position="856"/>
        <end position="872"/>
    </location>
</feature>
<protein>
    <recommendedName>
        <fullName evidence="1">Cell pattern formation-associated protein stuA</fullName>
    </recommendedName>
    <alternativeName>
        <fullName evidence="6">Stunted protein A</fullName>
    </alternativeName>
</protein>
<gene>
    <name evidence="9" type="ORF">AAP_03056</name>
</gene>
<feature type="region of interest" description="Disordered" evidence="7">
    <location>
        <begin position="591"/>
        <end position="610"/>
    </location>
</feature>
<feature type="region of interest" description="Disordered" evidence="7">
    <location>
        <begin position="820"/>
        <end position="872"/>
    </location>
</feature>
<name>A0A167ZAK1_9EURO</name>
<feature type="region of interest" description="Disordered" evidence="7">
    <location>
        <begin position="1"/>
        <end position="214"/>
    </location>
</feature>
<comment type="caution">
    <text evidence="9">The sequence shown here is derived from an EMBL/GenBank/DDBJ whole genome shotgun (WGS) entry which is preliminary data.</text>
</comment>
<feature type="compositionally biased region" description="Polar residues" evidence="7">
    <location>
        <begin position="1368"/>
        <end position="1384"/>
    </location>
</feature>
<dbReference type="SUPFAM" id="SSF54616">
    <property type="entry name" value="DNA-binding domain of Mlu1-box binding protein MBP1"/>
    <property type="match status" value="1"/>
</dbReference>
<feature type="region of interest" description="Disordered" evidence="7">
    <location>
        <begin position="237"/>
        <end position="449"/>
    </location>
</feature>
<evidence type="ECO:0000256" key="1">
    <source>
        <dbReference type="ARBA" id="ARBA00019309"/>
    </source>
</evidence>
<feature type="region of interest" description="Disordered" evidence="7">
    <location>
        <begin position="1368"/>
        <end position="1419"/>
    </location>
</feature>
<accession>A0A167ZAK1</accession>
<dbReference type="GO" id="GO:0001228">
    <property type="term" value="F:DNA-binding transcription activator activity, RNA polymerase II-specific"/>
    <property type="evidence" value="ECO:0007669"/>
    <property type="project" value="UniProtKB-ARBA"/>
</dbReference>
<dbReference type="InterPro" id="IPR002110">
    <property type="entry name" value="Ankyrin_rpt"/>
</dbReference>
<feature type="compositionally biased region" description="Low complexity" evidence="7">
    <location>
        <begin position="594"/>
        <end position="604"/>
    </location>
</feature>
<feature type="compositionally biased region" description="Polar residues" evidence="7">
    <location>
        <begin position="199"/>
        <end position="210"/>
    </location>
</feature>
<dbReference type="GO" id="GO:0033309">
    <property type="term" value="C:SBF transcription complex"/>
    <property type="evidence" value="ECO:0007669"/>
    <property type="project" value="TreeGrafter"/>
</dbReference>
<feature type="compositionally biased region" description="Polar residues" evidence="7">
    <location>
        <begin position="397"/>
        <end position="408"/>
    </location>
</feature>
<sequence>MPCSPAAQGRATRAQRRGGGAGGAEMSRSPSPSSRTEKGDDGRKDGHGLEDEHEHEHKHDPERGRERESGRGLRREVENHTRTRRDDRDSHRGLEPLAHDSTTAHFKKSPSREIHSDQKQRRRSISAHSQTDSRVTATPTPPPAPAAAATAAATSATTTTTSTSASMFTSAITSTPGPTSGASLGNHRESFSRTPARGSMQQGPSFSENVSMGAGTSGLLNDGFAGALSPHYSQQYTQLPSISQSHLSSQQEPQMYQDGDAATALSYMNPPLSTPRHAANMTPRSNAPASPHQHPHPLSRQQDDRVRREQAREYGPGRGHSESYNKLWRDYHNHHEDIPLKRNSGGAATSPSARGRKYENGHAQSEQANEFEYHGLPTSTPPQSQLPQSQSYPDPRASTTMTSYQTNRIAPHPPDAAPMAPTTTSAAGYDRHLEHHPPQNDEDEPDHDQDNIEVYERPQIWTAVYSNVSVYETIVNSIAVMRRRTDSWLNATQILKVAGVPKARRTKILQALEREAEPHKHEKVQGGYGKYQGTWVEFERGRELCREWGVEDILRPLLELKGEKWDGYNEAYGYPYTQGFAAGFPTKHVKEQQAARAAQNSSRQPPTKEEVMAMQRKRIYKGLDQPGSASPTGSNGRGNRSPGVAGSTDSSALGGGVPHHTSSVPSPTTIATATGLNEASPTYLQNISNTAASAVSAMNKARYDSPLRNETGAPPQQLQGQLSQSSVSSQQLSQSQSQPTHRRSQSQIQMPPPETTTPIAAGAVHHLAETPDNSSFGGPPRKRMRSYTEDQIGNYYASANMFDTPKTQNRVSFATNTAGGVTPLKGTESMPPPAVPASATEPSMSSFRFTQLDGASGTTSTPAPGNSVQAGSHSRSLFTPAVIKGLPHLPPATTADRFKKMKLVMTLFLDKKVKDFSDHPAILTLDPIDLEIPLDEHMNTALHWASMLARMPLVTALVKKGVSIFRLNKNGESALHKAVGTRNNYDYRSFGKLLQVLAPTIELIDGTGRSLLHHICIMAATGGGGHVAARHYLETLLEFLSKQKGKQPSQPTGSAAAGRSQDDGLARSSEGREIITLDRFMATMVNVQDDSGDTPLNIAGRANTSLVPQLIELGADAWIPNHSGLKPADYGVGVDLAGKSRRSRDDGVVEGLAESQQADRGPGGSAYPGPGHSFTSTSRFDTRMDINHAHNEASDERAIRQNRKAEVRDDAIREINNLIHNHIEEFTRSLTLRTSHKNAETRRWHERIRESARARQAEQKELEELTWKQRRRLELERRTRNLESSKRILMEKLNKQAGSNNSVDEMDVDGKENVRSSTAKQEHQQTLWKIGHADNSIGVDPEKFKEVFPDGLAALSAAAEQLAPLDTTDANTSTQTQPHQSATTSSDQKSQSLSDSHSGPQPPPSGTIPAQSSTSNTLSSTTFTSAQKAYLSTLPSRAILKRILAAYTTNNSHLMAEIDALKSKNVALGDTYRRIVMACTGWTAEQVDEAAVGLTECVKEMNESPLPEEEAIEILMRERGQDW</sequence>
<dbReference type="Gene3D" id="1.25.40.20">
    <property type="entry name" value="Ankyrin repeat-containing domain"/>
    <property type="match status" value="1"/>
</dbReference>
<feature type="compositionally biased region" description="Basic and acidic residues" evidence="7">
    <location>
        <begin position="301"/>
        <end position="312"/>
    </location>
</feature>
<feature type="region of interest" description="Disordered" evidence="7">
    <location>
        <begin position="705"/>
        <end position="758"/>
    </location>
</feature>
<feature type="region of interest" description="Disordered" evidence="7">
    <location>
        <begin position="1294"/>
        <end position="1326"/>
    </location>
</feature>
<keyword evidence="2" id="KW-0677">Repeat</keyword>
<feature type="compositionally biased region" description="Low complexity" evidence="7">
    <location>
        <begin position="1"/>
        <end position="12"/>
    </location>
</feature>
<dbReference type="GO" id="GO:0048315">
    <property type="term" value="P:conidium formation"/>
    <property type="evidence" value="ECO:0007669"/>
    <property type="project" value="UniProtKB-KW"/>
</dbReference>
<feature type="compositionally biased region" description="Low complexity" evidence="7">
    <location>
        <begin position="1385"/>
        <end position="1398"/>
    </location>
</feature>
<feature type="compositionally biased region" description="Basic and acidic residues" evidence="7">
    <location>
        <begin position="35"/>
        <end position="98"/>
    </location>
</feature>
<evidence type="ECO:0000256" key="5">
    <source>
        <dbReference type="ARBA" id="ARBA00023321"/>
    </source>
</evidence>
<feature type="compositionally biased region" description="Polar residues" evidence="7">
    <location>
        <begin position="1315"/>
        <end position="1326"/>
    </location>
</feature>